<dbReference type="HOGENOM" id="CLU_015553_0_1_10"/>
<evidence type="ECO:0000256" key="4">
    <source>
        <dbReference type="ARBA" id="ARBA00023136"/>
    </source>
</evidence>
<sequence length="583" mass="67367">MKKYLYIFCTLTGAALMGCTDLDLIPEDTMAPENYFSSEEELRLWTNSYYGMLPGADDLNDICADDVIKNILDNEILGNRTPGTEKAWDWEDLRVINTYFQWCKNCDDVNARNHYDGFSHFMRAYFYFTKVQRYGDVPYYDEVIGSKDNELLYKPRDSRKYVMQKVMEDLDQAIFMLPETKTPYEVNKWTALALKSRAALFEGTFRKYHNLGDWEEMLKQSAAASLELIQKGGFSLYKTGSTPYRDLFARLDAPAEEIILGRRYSTELSVLHNSQCNSMTGNQRVSFTKRFVDHYLMADGSRYTDKPGHEKNEFVAEVTGRDPRLSQTILTPGYVQKGTTKEMINTLSKFTLTGYQYIKYVMEPQYDQSNKSPMYFPLFRLAEVYLNYAEAKAELGTLTQDDLDISVNLLRDRAGMGDAHIDMDEANANPDPYLMADVTGYPNVTKSAMTGVILEIRRERTVELCLEGFRLFDMIRWKEGKQLTNEYHGVYFPGEGKYDLNGDGKMETAIYKDQAPSGLGLTKYKLGVDFFLTNDTEGYMWPHKDVKRTWNEERDYLWPIPTDERSLNHSLTQNPGWEDGLSY</sequence>
<evidence type="ECO:0000256" key="5">
    <source>
        <dbReference type="ARBA" id="ARBA00023237"/>
    </source>
</evidence>
<dbReference type="Gene3D" id="1.25.40.390">
    <property type="match status" value="1"/>
</dbReference>
<gene>
    <name evidence="8" type="ORF">HMPREF9448_00913</name>
</gene>
<feature type="domain" description="SusD-like N-terminal" evidence="7">
    <location>
        <begin position="111"/>
        <end position="199"/>
    </location>
</feature>
<keyword evidence="5" id="KW-0998">Cell outer membrane</keyword>
<dbReference type="InterPro" id="IPR011990">
    <property type="entry name" value="TPR-like_helical_dom_sf"/>
</dbReference>
<dbReference type="SUPFAM" id="SSF48452">
    <property type="entry name" value="TPR-like"/>
    <property type="match status" value="1"/>
</dbReference>
<feature type="domain" description="RagB/SusD" evidence="6">
    <location>
        <begin position="275"/>
        <end position="577"/>
    </location>
</feature>
<dbReference type="AlphaFoldDB" id="K0X110"/>
<comment type="caution">
    <text evidence="8">The sequence shown here is derived from an EMBL/GenBank/DDBJ whole genome shotgun (WGS) entry which is preliminary data.</text>
</comment>
<comment type="similarity">
    <text evidence="2">Belongs to the SusD family.</text>
</comment>
<evidence type="ECO:0000256" key="3">
    <source>
        <dbReference type="ARBA" id="ARBA00022729"/>
    </source>
</evidence>
<dbReference type="RefSeq" id="WP_008861406.1">
    <property type="nucleotide sequence ID" value="NZ_JH815203.1"/>
</dbReference>
<evidence type="ECO:0000256" key="1">
    <source>
        <dbReference type="ARBA" id="ARBA00004442"/>
    </source>
</evidence>
<evidence type="ECO:0000313" key="9">
    <source>
        <dbReference type="Proteomes" id="UP000006044"/>
    </source>
</evidence>
<dbReference type="GeneID" id="77848219"/>
<evidence type="ECO:0000256" key="2">
    <source>
        <dbReference type="ARBA" id="ARBA00006275"/>
    </source>
</evidence>
<keyword evidence="3" id="KW-0732">Signal</keyword>
<dbReference type="STRING" id="742726.HMPREF9448_00913"/>
<reference evidence="8 9" key="1">
    <citation type="submission" date="2012-08" db="EMBL/GenBank/DDBJ databases">
        <title>The Genome Sequence of Barnesiella intestinihominis YIT 11860.</title>
        <authorList>
            <consortium name="The Broad Institute Genome Sequencing Platform"/>
            <person name="Earl A."/>
            <person name="Ward D."/>
            <person name="Feldgarden M."/>
            <person name="Gevers D."/>
            <person name="Morotomi M."/>
            <person name="Walker B."/>
            <person name="Young S.K."/>
            <person name="Zeng Q."/>
            <person name="Gargeya S."/>
            <person name="Fitzgerald M."/>
            <person name="Haas B."/>
            <person name="Abouelleil A."/>
            <person name="Alvarado L."/>
            <person name="Arachchi H.M."/>
            <person name="Berlin A.M."/>
            <person name="Chapman S.B."/>
            <person name="Goldberg J."/>
            <person name="Griggs A."/>
            <person name="Gujja S."/>
            <person name="Hansen M."/>
            <person name="Howarth C."/>
            <person name="Imamovic A."/>
            <person name="Larimer J."/>
            <person name="McCowen C."/>
            <person name="Montmayeur A."/>
            <person name="Murphy C."/>
            <person name="Neiman D."/>
            <person name="Pearson M."/>
            <person name="Priest M."/>
            <person name="Roberts A."/>
            <person name="Saif S."/>
            <person name="Shea T."/>
            <person name="Sisk P."/>
            <person name="Sykes S."/>
            <person name="Wortman J."/>
            <person name="Nusbaum C."/>
            <person name="Birren B."/>
        </authorList>
    </citation>
    <scope>NUCLEOTIDE SEQUENCE [LARGE SCALE GENOMIC DNA]</scope>
    <source>
        <strain evidence="8 9">YIT 11860</strain>
    </source>
</reference>
<name>K0X110_9BACT</name>
<dbReference type="GO" id="GO:0009279">
    <property type="term" value="C:cell outer membrane"/>
    <property type="evidence" value="ECO:0007669"/>
    <property type="project" value="UniProtKB-SubCell"/>
</dbReference>
<comment type="subcellular location">
    <subcellularLocation>
        <location evidence="1">Cell outer membrane</location>
    </subcellularLocation>
</comment>
<dbReference type="EMBL" id="ADLE01000007">
    <property type="protein sequence ID" value="EJZ65182.1"/>
    <property type="molecule type" value="Genomic_DNA"/>
</dbReference>
<organism evidence="8 9">
    <name type="scientific">Barnesiella intestinihominis YIT 11860</name>
    <dbReference type="NCBI Taxonomy" id="742726"/>
    <lineage>
        <taxon>Bacteria</taxon>
        <taxon>Pseudomonadati</taxon>
        <taxon>Bacteroidota</taxon>
        <taxon>Bacteroidia</taxon>
        <taxon>Bacteroidales</taxon>
        <taxon>Barnesiellaceae</taxon>
        <taxon>Barnesiella</taxon>
    </lineage>
</organism>
<dbReference type="PATRIC" id="fig|742726.3.peg.976"/>
<evidence type="ECO:0008006" key="10">
    <source>
        <dbReference type="Google" id="ProtNLM"/>
    </source>
</evidence>
<keyword evidence="4" id="KW-0472">Membrane</keyword>
<dbReference type="eggNOG" id="COG0457">
    <property type="taxonomic scope" value="Bacteria"/>
</dbReference>
<evidence type="ECO:0000313" key="8">
    <source>
        <dbReference type="EMBL" id="EJZ65182.1"/>
    </source>
</evidence>
<accession>K0X110</accession>
<dbReference type="Proteomes" id="UP000006044">
    <property type="component" value="Unassembled WGS sequence"/>
</dbReference>
<dbReference type="OrthoDB" id="1031584at2"/>
<dbReference type="Pfam" id="PF07980">
    <property type="entry name" value="SusD_RagB"/>
    <property type="match status" value="1"/>
</dbReference>
<protein>
    <recommendedName>
        <fullName evidence="10">RagB/SusD domain-containing protein</fullName>
    </recommendedName>
</protein>
<keyword evidence="9" id="KW-1185">Reference proteome</keyword>
<dbReference type="PROSITE" id="PS51257">
    <property type="entry name" value="PROKAR_LIPOPROTEIN"/>
    <property type="match status" value="1"/>
</dbReference>
<dbReference type="InterPro" id="IPR033985">
    <property type="entry name" value="SusD-like_N"/>
</dbReference>
<evidence type="ECO:0000259" key="6">
    <source>
        <dbReference type="Pfam" id="PF07980"/>
    </source>
</evidence>
<evidence type="ECO:0000259" key="7">
    <source>
        <dbReference type="Pfam" id="PF14322"/>
    </source>
</evidence>
<dbReference type="Pfam" id="PF14322">
    <property type="entry name" value="SusD-like_3"/>
    <property type="match status" value="1"/>
</dbReference>
<dbReference type="InterPro" id="IPR012944">
    <property type="entry name" value="SusD_RagB_dom"/>
</dbReference>
<proteinExistence type="inferred from homology"/>